<feature type="domain" description="HTH araC/xylS-type" evidence="4">
    <location>
        <begin position="16"/>
        <end position="114"/>
    </location>
</feature>
<evidence type="ECO:0000256" key="3">
    <source>
        <dbReference type="ARBA" id="ARBA00023163"/>
    </source>
</evidence>
<dbReference type="InterPro" id="IPR020449">
    <property type="entry name" value="Tscrpt_reg_AraC-type_HTH"/>
</dbReference>
<dbReference type="InterPro" id="IPR009057">
    <property type="entry name" value="Homeodomain-like_sf"/>
</dbReference>
<dbReference type="Proteomes" id="UP000018211">
    <property type="component" value="Unassembled WGS sequence"/>
</dbReference>
<evidence type="ECO:0000313" key="6">
    <source>
        <dbReference type="Proteomes" id="UP000018211"/>
    </source>
</evidence>
<dbReference type="InterPro" id="IPR050204">
    <property type="entry name" value="AraC_XylS_family_regulators"/>
</dbReference>
<dbReference type="Pfam" id="PF12833">
    <property type="entry name" value="HTH_18"/>
    <property type="match status" value="1"/>
</dbReference>
<dbReference type="RefSeq" id="WP_022611392.1">
    <property type="nucleotide sequence ID" value="NZ_LK391965.1"/>
</dbReference>
<dbReference type="SUPFAM" id="SSF46689">
    <property type="entry name" value="Homeodomain-like"/>
    <property type="match status" value="2"/>
</dbReference>
<dbReference type="PROSITE" id="PS00041">
    <property type="entry name" value="HTH_ARAC_FAMILY_1"/>
    <property type="match status" value="1"/>
</dbReference>
<reference evidence="5 6" key="1">
    <citation type="journal article" date="2013" name="ISME J.">
        <title>Comparative genomics of pathogenic lineages of Vibrio nigripulchritudo identifies virulence-associated traits.</title>
        <authorList>
            <person name="Goudenege D."/>
            <person name="Labreuche Y."/>
            <person name="Krin E."/>
            <person name="Ansquer D."/>
            <person name="Mangenot S."/>
            <person name="Calteau A."/>
            <person name="Medigue C."/>
            <person name="Mazel D."/>
            <person name="Polz M.F."/>
            <person name="Le Roux F."/>
        </authorList>
    </citation>
    <scope>NUCLEOTIDE SEQUENCE [LARGE SCALE GENOMIC DNA]</scope>
    <source>
        <strain evidence="5 6">SOn1</strain>
    </source>
</reference>
<evidence type="ECO:0000313" key="5">
    <source>
        <dbReference type="EMBL" id="CCO46170.1"/>
    </source>
</evidence>
<keyword evidence="2" id="KW-0238">DNA-binding</keyword>
<dbReference type="PROSITE" id="PS01124">
    <property type="entry name" value="HTH_ARAC_FAMILY_2"/>
    <property type="match status" value="1"/>
</dbReference>
<accession>A0AAV2VNF1</accession>
<organism evidence="5 6">
    <name type="scientific">Vibrio nigripulchritudo SOn1</name>
    <dbReference type="NCBI Taxonomy" id="1238450"/>
    <lineage>
        <taxon>Bacteria</taxon>
        <taxon>Pseudomonadati</taxon>
        <taxon>Pseudomonadota</taxon>
        <taxon>Gammaproteobacteria</taxon>
        <taxon>Vibrionales</taxon>
        <taxon>Vibrionaceae</taxon>
        <taxon>Vibrio</taxon>
    </lineage>
</organism>
<keyword evidence="1" id="KW-0805">Transcription regulation</keyword>
<gene>
    <name evidence="5" type="ORF">VIBNISOn1_1690015</name>
</gene>
<evidence type="ECO:0000256" key="2">
    <source>
        <dbReference type="ARBA" id="ARBA00023125"/>
    </source>
</evidence>
<name>A0AAV2VNF1_9VIBR</name>
<dbReference type="SMART" id="SM00342">
    <property type="entry name" value="HTH_ARAC"/>
    <property type="match status" value="1"/>
</dbReference>
<dbReference type="InterPro" id="IPR018062">
    <property type="entry name" value="HTH_AraC-typ_CS"/>
</dbReference>
<sequence>MEDTISRYRERERVFRVAIDYMIGRIGEKISLVELCKYVGVNRNKMISLFRMYTDSTPFEWLRKKRLETAKSLIEDSDEPISIIAMEVGYSDANNFSTAFKNEFGISPSRYRKYFNRTAVLS</sequence>
<dbReference type="PANTHER" id="PTHR46796">
    <property type="entry name" value="HTH-TYPE TRANSCRIPTIONAL ACTIVATOR RHAS-RELATED"/>
    <property type="match status" value="1"/>
</dbReference>
<evidence type="ECO:0000259" key="4">
    <source>
        <dbReference type="PROSITE" id="PS01124"/>
    </source>
</evidence>
<dbReference type="GO" id="GO:0003700">
    <property type="term" value="F:DNA-binding transcription factor activity"/>
    <property type="evidence" value="ECO:0007669"/>
    <property type="project" value="InterPro"/>
</dbReference>
<dbReference type="GO" id="GO:0043565">
    <property type="term" value="F:sequence-specific DNA binding"/>
    <property type="evidence" value="ECO:0007669"/>
    <property type="project" value="InterPro"/>
</dbReference>
<dbReference type="InterPro" id="IPR018060">
    <property type="entry name" value="HTH_AraC"/>
</dbReference>
<dbReference type="AlphaFoldDB" id="A0AAV2VNF1"/>
<dbReference type="Gene3D" id="1.10.10.60">
    <property type="entry name" value="Homeodomain-like"/>
    <property type="match status" value="2"/>
</dbReference>
<protein>
    <recommendedName>
        <fullName evidence="4">HTH araC/xylS-type domain-containing protein</fullName>
    </recommendedName>
</protein>
<proteinExistence type="predicted"/>
<dbReference type="EMBL" id="CAOF01000078">
    <property type="protein sequence ID" value="CCO46170.1"/>
    <property type="molecule type" value="Genomic_DNA"/>
</dbReference>
<keyword evidence="3" id="KW-0804">Transcription</keyword>
<dbReference type="PRINTS" id="PR00032">
    <property type="entry name" value="HTHARAC"/>
</dbReference>
<comment type="caution">
    <text evidence="5">The sequence shown here is derived from an EMBL/GenBank/DDBJ whole genome shotgun (WGS) entry which is preliminary data.</text>
</comment>
<evidence type="ECO:0000256" key="1">
    <source>
        <dbReference type="ARBA" id="ARBA00023015"/>
    </source>
</evidence>